<evidence type="ECO:0000313" key="1">
    <source>
        <dbReference type="EMBL" id="KAJ0105058.1"/>
    </source>
</evidence>
<evidence type="ECO:0000313" key="2">
    <source>
        <dbReference type="Proteomes" id="UP001164250"/>
    </source>
</evidence>
<comment type="caution">
    <text evidence="1">The sequence shown here is derived from an EMBL/GenBank/DDBJ whole genome shotgun (WGS) entry which is preliminary data.</text>
</comment>
<dbReference type="EMBL" id="CM047898">
    <property type="protein sequence ID" value="KAJ0105058.1"/>
    <property type="molecule type" value="Genomic_DNA"/>
</dbReference>
<dbReference type="Proteomes" id="UP001164250">
    <property type="component" value="Chromosome 2"/>
</dbReference>
<accession>A0ACC1BZE1</accession>
<protein>
    <submittedName>
        <fullName evidence="1">Uncharacterized protein</fullName>
    </submittedName>
</protein>
<name>A0ACC1BZE1_9ROSI</name>
<sequence length="225" mass="24775">MAGKFMDIRTAECIFKRVLDDESVRRNTVIWNVMIRGYISNGYLSLALEFFIEMLNLGIRPDSSTILAVLVLCSESLDLTVGKQIHGLVFSHGLRNDVRTETALMDMYFKCGDPEAGLTMFSQSQNRNLVMWSAVVSNCAQDVLRACSALAFKSRGMEIHGLAVKLALDADTFLGGAIVDMYGKCGDLESAQKVFSGLPSRDLISWNALISGYSQNECAVEAFES</sequence>
<proteinExistence type="predicted"/>
<reference evidence="2" key="1">
    <citation type="journal article" date="2023" name="G3 (Bethesda)">
        <title>Genome assembly and association tests identify interacting loci associated with vigor, precocity, and sex in interspecific pistachio rootstocks.</title>
        <authorList>
            <person name="Palmer W."/>
            <person name="Jacygrad E."/>
            <person name="Sagayaradj S."/>
            <person name="Cavanaugh K."/>
            <person name="Han R."/>
            <person name="Bertier L."/>
            <person name="Beede B."/>
            <person name="Kafkas S."/>
            <person name="Golino D."/>
            <person name="Preece J."/>
            <person name="Michelmore R."/>
        </authorList>
    </citation>
    <scope>NUCLEOTIDE SEQUENCE [LARGE SCALE GENOMIC DNA]</scope>
</reference>
<organism evidence="1 2">
    <name type="scientific">Pistacia atlantica</name>
    <dbReference type="NCBI Taxonomy" id="434234"/>
    <lineage>
        <taxon>Eukaryota</taxon>
        <taxon>Viridiplantae</taxon>
        <taxon>Streptophyta</taxon>
        <taxon>Embryophyta</taxon>
        <taxon>Tracheophyta</taxon>
        <taxon>Spermatophyta</taxon>
        <taxon>Magnoliopsida</taxon>
        <taxon>eudicotyledons</taxon>
        <taxon>Gunneridae</taxon>
        <taxon>Pentapetalae</taxon>
        <taxon>rosids</taxon>
        <taxon>malvids</taxon>
        <taxon>Sapindales</taxon>
        <taxon>Anacardiaceae</taxon>
        <taxon>Pistacia</taxon>
    </lineage>
</organism>
<gene>
    <name evidence="1" type="ORF">Patl1_18023</name>
</gene>
<keyword evidence="2" id="KW-1185">Reference proteome</keyword>